<dbReference type="Proteomes" id="UP000221020">
    <property type="component" value="Unassembled WGS sequence"/>
</dbReference>
<name>A0AA91VBJ7_9BACI</name>
<evidence type="ECO:0000256" key="1">
    <source>
        <dbReference type="SAM" id="Phobius"/>
    </source>
</evidence>
<organism evidence="2 3">
    <name type="scientific">Bacillus pseudomycoides</name>
    <dbReference type="NCBI Taxonomy" id="64104"/>
    <lineage>
        <taxon>Bacteria</taxon>
        <taxon>Bacillati</taxon>
        <taxon>Bacillota</taxon>
        <taxon>Bacilli</taxon>
        <taxon>Bacillales</taxon>
        <taxon>Bacillaceae</taxon>
        <taxon>Bacillus</taxon>
        <taxon>Bacillus cereus group</taxon>
    </lineage>
</organism>
<evidence type="ECO:0000313" key="2">
    <source>
        <dbReference type="EMBL" id="PED81558.1"/>
    </source>
</evidence>
<protein>
    <submittedName>
        <fullName evidence="2">Uncharacterized protein</fullName>
    </submittedName>
</protein>
<feature type="transmembrane region" description="Helical" evidence="1">
    <location>
        <begin position="36"/>
        <end position="56"/>
    </location>
</feature>
<gene>
    <name evidence="2" type="ORF">CON65_16600</name>
</gene>
<dbReference type="AlphaFoldDB" id="A0AA91VBJ7"/>
<evidence type="ECO:0000313" key="3">
    <source>
        <dbReference type="Proteomes" id="UP000221020"/>
    </source>
</evidence>
<proteinExistence type="predicted"/>
<dbReference type="EMBL" id="NVOR01000060">
    <property type="protein sequence ID" value="PED81558.1"/>
    <property type="molecule type" value="Genomic_DNA"/>
</dbReference>
<keyword evidence="1" id="KW-0812">Transmembrane</keyword>
<dbReference type="RefSeq" id="WP_097895954.1">
    <property type="nucleotide sequence ID" value="NZ_NVOR01000060.1"/>
</dbReference>
<keyword evidence="1" id="KW-1133">Transmembrane helix</keyword>
<comment type="caution">
    <text evidence="2">The sequence shown here is derived from an EMBL/GenBank/DDBJ whole genome shotgun (WGS) entry which is preliminary data.</text>
</comment>
<feature type="transmembrane region" description="Helical" evidence="1">
    <location>
        <begin position="12"/>
        <end position="30"/>
    </location>
</feature>
<reference evidence="2 3" key="1">
    <citation type="submission" date="2017-09" db="EMBL/GenBank/DDBJ databases">
        <title>Large-scale bioinformatics analysis of Bacillus genomes uncovers conserved roles of natural products in bacterial physiology.</title>
        <authorList>
            <consortium name="Agbiome Team Llc"/>
            <person name="Bleich R.M."/>
            <person name="Grubbs K.J."/>
            <person name="Santa Maria K.C."/>
            <person name="Allen S.E."/>
            <person name="Farag S."/>
            <person name="Shank E.A."/>
            <person name="Bowers A."/>
        </authorList>
    </citation>
    <scope>NUCLEOTIDE SEQUENCE [LARGE SCALE GENOMIC DNA]</scope>
    <source>
        <strain evidence="2 3">AFS092012</strain>
    </source>
</reference>
<keyword evidence="1" id="KW-0472">Membrane</keyword>
<sequence>MIKIKLKEGKKHSLILFVAALIGLIVSDIVDNLFLSAAAVLFAMAALFAEITEVFLNWKKCKQGGQ</sequence>
<accession>A0AA91VBJ7</accession>